<keyword evidence="8" id="KW-1185">Reference proteome</keyword>
<evidence type="ECO:0000259" key="6">
    <source>
        <dbReference type="Pfam" id="PF13476"/>
    </source>
</evidence>
<comment type="similarity">
    <text evidence="1">Belongs to the SMC family. SbcC subfamily.</text>
</comment>
<dbReference type="RefSeq" id="WP_308456173.1">
    <property type="nucleotide sequence ID" value="NZ_JAJEQM010000005.1"/>
</dbReference>
<dbReference type="GO" id="GO:0016887">
    <property type="term" value="F:ATP hydrolysis activity"/>
    <property type="evidence" value="ECO:0007669"/>
    <property type="project" value="InterPro"/>
</dbReference>
<dbReference type="InterPro" id="IPR038729">
    <property type="entry name" value="Rad50/SbcC_AAA"/>
</dbReference>
<reference evidence="7 8" key="1">
    <citation type="submission" date="2021-10" db="EMBL/GenBank/DDBJ databases">
        <title>Anaerobic single-cell dispensing facilitates the cultivation of human gut bacteria.</title>
        <authorList>
            <person name="Afrizal A."/>
        </authorList>
    </citation>
    <scope>NUCLEOTIDE SEQUENCE [LARGE SCALE GENOMIC DNA]</scope>
    <source>
        <strain evidence="7 8">CLA-AA-H232</strain>
    </source>
</reference>
<feature type="region of interest" description="Disordered" evidence="5">
    <location>
        <begin position="389"/>
        <end position="422"/>
    </location>
</feature>
<dbReference type="Gene3D" id="3.40.50.300">
    <property type="entry name" value="P-loop containing nucleotide triphosphate hydrolases"/>
    <property type="match status" value="2"/>
</dbReference>
<evidence type="ECO:0000313" key="8">
    <source>
        <dbReference type="Proteomes" id="UP001198242"/>
    </source>
</evidence>
<dbReference type="AlphaFoldDB" id="A0AAE3DXX2"/>
<evidence type="ECO:0000256" key="3">
    <source>
        <dbReference type="ARBA" id="ARBA00013368"/>
    </source>
</evidence>
<comment type="subunit">
    <text evidence="2">Heterodimer of SbcC and SbcD.</text>
</comment>
<dbReference type="Proteomes" id="UP001198242">
    <property type="component" value="Unassembled WGS sequence"/>
</dbReference>
<evidence type="ECO:0000256" key="5">
    <source>
        <dbReference type="SAM" id="MobiDB-lite"/>
    </source>
</evidence>
<keyword evidence="4" id="KW-0175">Coiled coil</keyword>
<dbReference type="Pfam" id="PF13476">
    <property type="entry name" value="AAA_23"/>
    <property type="match status" value="1"/>
</dbReference>
<proteinExistence type="inferred from homology"/>
<protein>
    <recommendedName>
        <fullName evidence="3">Nuclease SbcCD subunit C</fullName>
    </recommendedName>
</protein>
<gene>
    <name evidence="7" type="ORF">LKE05_05345</name>
</gene>
<evidence type="ECO:0000313" key="7">
    <source>
        <dbReference type="EMBL" id="MCC2210215.1"/>
    </source>
</evidence>
<accession>A0AAE3DXX2</accession>
<sequence length="1026" mass="117680">MKPLKITMSAFGPYAEKVTIDFEKYQNGLYIITGDTGAGKSTIFDAITFALYGEAATQRRENTMLRSDFAKKDTKTFVELEFMYRGEVYKIKRNPRYKREGLKTEETPKAEITYPDGSVKSGVKEVTAAVTDILKIDCGQFTQIAMIAQGEFLKLLLAGTDERGKIFRKIFNTDLYRRFQDRAKMLANDAKRDYETVKSSIEREIKGVVSDNEDDWILYDSTRTDEFINALMKLLGDWEKDKKSITAKEKRLKTKSQKLSDEISLAENTNKFIESLEKEEETLKKLNDDSEKIESLRKDTDRLESVNKDVIPILTMLKSYRENVGKLEKSISTNKKVLEENTEKYDELKEILEDEKARENERKTLSEKAVGLKNELEYYEEYESLKKENTKNQKSLKKANDESEKLKATFNDDKKKAEDEKNKLSELKSTEVELQKVKSLYEEKEKHNFKIQKVMLDCDSLKKHQKKHKKLSEQYTDAEKLYKQTLETYNNGYSLFLREQAGILAESLNENEPCPVCGSTNHPCIAQKSDTAPSENELDEMKQRADMADNECRKIADKASKEKNECEKIENSIKTALKDMDIETENTVEEIVENIKNELTNAKEQLEIAEKRNTERIECELNLNAYTEKCNQTGEKIEEITAKINDLKTVINGDENKITALEKMISCKNKSEAEKVLDDLENRIDEMQKSFEIAEQNYNECVKVIDNAKAVINENEPLAKTENERIKKQEEKLEKAMKKYGIDDENTLEILVSDIENISDMRDEIKEYDNKLSACNERIKMLKENIGKAEKTDIEKLKADKEETENSLEEVTEQKNSLTANISINKRIMDETQKLKTELDESGKRYSTYLNISQTANGELSKRQKIAFEQYIQSAYFRSILNEANKRFSYMTNGRFELVKHDGDSNLKSHSGLDIDVFDNYTGKQRSVKSLSGGESFKASLCMALGLSEVIQRNAGGVKLESMFVDEGFGVLDNESLEQAIEVLNSLSESDRMVGIISHISELKDRIDKKIVVKKGSAGSTVELIN</sequence>
<dbReference type="InterPro" id="IPR027417">
    <property type="entry name" value="P-loop_NTPase"/>
</dbReference>
<organism evidence="7 8">
    <name type="scientific">Hominilimicola fabiformis</name>
    <dbReference type="NCBI Taxonomy" id="2885356"/>
    <lineage>
        <taxon>Bacteria</taxon>
        <taxon>Bacillati</taxon>
        <taxon>Bacillota</taxon>
        <taxon>Clostridia</taxon>
        <taxon>Eubacteriales</taxon>
        <taxon>Oscillospiraceae</taxon>
        <taxon>Hominilimicola</taxon>
    </lineage>
</organism>
<feature type="compositionally biased region" description="Basic and acidic residues" evidence="5">
    <location>
        <begin position="398"/>
        <end position="422"/>
    </location>
</feature>
<evidence type="ECO:0000256" key="4">
    <source>
        <dbReference type="SAM" id="Coils"/>
    </source>
</evidence>
<name>A0AAE3DXX2_9FIRM</name>
<feature type="coiled-coil region" evidence="4">
    <location>
        <begin position="538"/>
        <end position="821"/>
    </location>
</feature>
<evidence type="ECO:0000256" key="1">
    <source>
        <dbReference type="ARBA" id="ARBA00006930"/>
    </source>
</evidence>
<dbReference type="PANTHER" id="PTHR32114:SF2">
    <property type="entry name" value="ABC TRANSPORTER ABCH.3"/>
    <property type="match status" value="1"/>
</dbReference>
<dbReference type="Pfam" id="PF13558">
    <property type="entry name" value="SbcC_Walker_B"/>
    <property type="match status" value="1"/>
</dbReference>
<feature type="domain" description="Rad50/SbcC-type AAA" evidence="6">
    <location>
        <begin position="5"/>
        <end position="299"/>
    </location>
</feature>
<evidence type="ECO:0000256" key="2">
    <source>
        <dbReference type="ARBA" id="ARBA00011322"/>
    </source>
</evidence>
<dbReference type="SUPFAM" id="SSF52540">
    <property type="entry name" value="P-loop containing nucleoside triphosphate hydrolases"/>
    <property type="match status" value="1"/>
</dbReference>
<dbReference type="EMBL" id="JAJEQM010000005">
    <property type="protein sequence ID" value="MCC2210215.1"/>
    <property type="molecule type" value="Genomic_DNA"/>
</dbReference>
<comment type="caution">
    <text evidence="7">The sequence shown here is derived from an EMBL/GenBank/DDBJ whole genome shotgun (WGS) entry which is preliminary data.</text>
</comment>
<dbReference type="GO" id="GO:0006302">
    <property type="term" value="P:double-strand break repair"/>
    <property type="evidence" value="ECO:0007669"/>
    <property type="project" value="InterPro"/>
</dbReference>
<dbReference type="PANTHER" id="PTHR32114">
    <property type="entry name" value="ABC TRANSPORTER ABCH.3"/>
    <property type="match status" value="1"/>
</dbReference>
<feature type="coiled-coil region" evidence="4">
    <location>
        <begin position="249"/>
        <end position="306"/>
    </location>
</feature>